<dbReference type="Gene3D" id="2.40.50.1020">
    <property type="entry name" value="LytTr DNA-binding domain"/>
    <property type="match status" value="1"/>
</dbReference>
<protein>
    <recommendedName>
        <fullName evidence="1">HTH LytTR-type domain-containing protein</fullName>
    </recommendedName>
</protein>
<evidence type="ECO:0000259" key="1">
    <source>
        <dbReference type="PROSITE" id="PS50930"/>
    </source>
</evidence>
<dbReference type="SMART" id="SM00850">
    <property type="entry name" value="LytTR"/>
    <property type="match status" value="1"/>
</dbReference>
<feature type="domain" description="HTH LytTR-type" evidence="1">
    <location>
        <begin position="5"/>
        <end position="109"/>
    </location>
</feature>
<dbReference type="EMBL" id="QEWP01000009">
    <property type="protein sequence ID" value="PWD99029.1"/>
    <property type="molecule type" value="Genomic_DNA"/>
</dbReference>
<dbReference type="InterPro" id="IPR007492">
    <property type="entry name" value="LytTR_DNA-bd_dom"/>
</dbReference>
<dbReference type="AlphaFoldDB" id="A0A2U2B7H8"/>
<proteinExistence type="predicted"/>
<dbReference type="Pfam" id="PF04397">
    <property type="entry name" value="LytTR"/>
    <property type="match status" value="1"/>
</dbReference>
<sequence length="109" mass="12770">MKNVLKVQNTEGFYIIPYQEIYYLEGDGRCTIIHTKMTGDLKQVSSSYNLKTFEEELKHPDFYRVCKSHIVNLKEIANISSRNKSVIIKNGKNIDIPKARIYKLKQKMQ</sequence>
<keyword evidence="3" id="KW-1185">Reference proteome</keyword>
<name>A0A2U2B7H8_9BACT</name>
<organism evidence="2 3">
    <name type="scientific">Marinilabilia rubra</name>
    <dbReference type="NCBI Taxonomy" id="2162893"/>
    <lineage>
        <taxon>Bacteria</taxon>
        <taxon>Pseudomonadati</taxon>
        <taxon>Bacteroidota</taxon>
        <taxon>Bacteroidia</taxon>
        <taxon>Marinilabiliales</taxon>
        <taxon>Marinilabiliaceae</taxon>
        <taxon>Marinilabilia</taxon>
    </lineage>
</organism>
<comment type="caution">
    <text evidence="2">The sequence shown here is derived from an EMBL/GenBank/DDBJ whole genome shotgun (WGS) entry which is preliminary data.</text>
</comment>
<dbReference type="InterPro" id="IPR046947">
    <property type="entry name" value="LytR-like"/>
</dbReference>
<evidence type="ECO:0000313" key="3">
    <source>
        <dbReference type="Proteomes" id="UP000244956"/>
    </source>
</evidence>
<reference evidence="2 3" key="1">
    <citation type="submission" date="2018-05" db="EMBL/GenBank/DDBJ databases">
        <title>Marinilabilia rubrum sp. nov., isolated from saltern sediment.</title>
        <authorList>
            <person name="Zhang R."/>
        </authorList>
    </citation>
    <scope>NUCLEOTIDE SEQUENCE [LARGE SCALE GENOMIC DNA]</scope>
    <source>
        <strain evidence="2 3">WTE16</strain>
    </source>
</reference>
<dbReference type="GO" id="GO:0000156">
    <property type="term" value="F:phosphorelay response regulator activity"/>
    <property type="evidence" value="ECO:0007669"/>
    <property type="project" value="InterPro"/>
</dbReference>
<dbReference type="GO" id="GO:0003677">
    <property type="term" value="F:DNA binding"/>
    <property type="evidence" value="ECO:0007669"/>
    <property type="project" value="InterPro"/>
</dbReference>
<dbReference type="OrthoDB" id="2168082at2"/>
<dbReference type="PROSITE" id="PS50930">
    <property type="entry name" value="HTH_LYTTR"/>
    <property type="match status" value="1"/>
</dbReference>
<dbReference type="RefSeq" id="WP_109264768.1">
    <property type="nucleotide sequence ID" value="NZ_QEWP01000009.1"/>
</dbReference>
<gene>
    <name evidence="2" type="ORF">DDZ16_12245</name>
</gene>
<evidence type="ECO:0000313" key="2">
    <source>
        <dbReference type="EMBL" id="PWD99029.1"/>
    </source>
</evidence>
<dbReference type="Proteomes" id="UP000244956">
    <property type="component" value="Unassembled WGS sequence"/>
</dbReference>
<dbReference type="PANTHER" id="PTHR37299:SF1">
    <property type="entry name" value="STAGE 0 SPORULATION PROTEIN A HOMOLOG"/>
    <property type="match status" value="1"/>
</dbReference>
<accession>A0A2U2B7H8</accession>
<dbReference type="PANTHER" id="PTHR37299">
    <property type="entry name" value="TRANSCRIPTIONAL REGULATOR-RELATED"/>
    <property type="match status" value="1"/>
</dbReference>